<keyword evidence="1" id="KW-1133">Transmembrane helix</keyword>
<proteinExistence type="predicted"/>
<evidence type="ECO:0000313" key="2">
    <source>
        <dbReference type="EMBL" id="PSW26022.1"/>
    </source>
</evidence>
<keyword evidence="1" id="KW-0812">Transmembrane</keyword>
<protein>
    <submittedName>
        <fullName evidence="2">Uncharacterized protein</fullName>
    </submittedName>
</protein>
<dbReference type="RefSeq" id="WP_048899573.1">
    <property type="nucleotide sequence ID" value="NZ_AP024852.1"/>
</dbReference>
<dbReference type="AlphaFoldDB" id="A0A0J8VBG0"/>
<accession>A0A0J8VBG0</accession>
<feature type="transmembrane region" description="Helical" evidence="1">
    <location>
        <begin position="53"/>
        <end position="75"/>
    </location>
</feature>
<keyword evidence="3" id="KW-1185">Reference proteome</keyword>
<comment type="caution">
    <text evidence="2">The sequence shown here is derived from an EMBL/GenBank/DDBJ whole genome shotgun (WGS) entry which is preliminary data.</text>
</comment>
<dbReference type="Proteomes" id="UP000240481">
    <property type="component" value="Unassembled WGS sequence"/>
</dbReference>
<feature type="transmembrane region" description="Helical" evidence="1">
    <location>
        <begin position="12"/>
        <end position="33"/>
    </location>
</feature>
<evidence type="ECO:0000313" key="3">
    <source>
        <dbReference type="Proteomes" id="UP000240481"/>
    </source>
</evidence>
<dbReference type="STRING" id="680026.AB733_15470"/>
<organism evidence="2 3">
    <name type="scientific">Photobacterium swingsii</name>
    <dbReference type="NCBI Taxonomy" id="680026"/>
    <lineage>
        <taxon>Bacteria</taxon>
        <taxon>Pseudomonadati</taxon>
        <taxon>Pseudomonadota</taxon>
        <taxon>Gammaproteobacteria</taxon>
        <taxon>Vibrionales</taxon>
        <taxon>Vibrionaceae</taxon>
        <taxon>Photobacterium</taxon>
    </lineage>
</organism>
<evidence type="ECO:0000256" key="1">
    <source>
        <dbReference type="SAM" id="Phobius"/>
    </source>
</evidence>
<dbReference type="EMBL" id="PYLZ01000002">
    <property type="protein sequence ID" value="PSW26022.1"/>
    <property type="molecule type" value="Genomic_DNA"/>
</dbReference>
<keyword evidence="1" id="KW-0472">Membrane</keyword>
<gene>
    <name evidence="2" type="ORF">C9I94_05590</name>
</gene>
<name>A0A0J8VBG0_9GAMM</name>
<reference evidence="2 3" key="1">
    <citation type="submission" date="2018-01" db="EMBL/GenBank/DDBJ databases">
        <title>Whole genome sequencing of Histamine producing bacteria.</title>
        <authorList>
            <person name="Butler K."/>
        </authorList>
    </citation>
    <scope>NUCLEOTIDE SEQUENCE [LARGE SCALE GENOMIC DNA]</scope>
    <source>
        <strain evidence="2 3">DSM 24669</strain>
    </source>
</reference>
<sequence length="79" mass="9026">MKKVIEFIAMSFIYPFVILFMLVCFLIFIPMNFMGPALFTNESGLIPNPNKKGWAVIYAFYAIVISCVYGVSYLVERLA</sequence>